<organism evidence="6 7">
    <name type="scientific">Pneumocystis wakefieldiae</name>
    <dbReference type="NCBI Taxonomy" id="38082"/>
    <lineage>
        <taxon>Eukaryota</taxon>
        <taxon>Fungi</taxon>
        <taxon>Dikarya</taxon>
        <taxon>Ascomycota</taxon>
        <taxon>Taphrinomycotina</taxon>
        <taxon>Pneumocystomycetes</taxon>
        <taxon>Pneumocystaceae</taxon>
        <taxon>Pneumocystis</taxon>
    </lineage>
</organism>
<keyword evidence="1 2" id="KW-0103">Bromodomain</keyword>
<feature type="domain" description="Bromo" evidence="5">
    <location>
        <begin position="252"/>
        <end position="322"/>
    </location>
</feature>
<dbReference type="PANTHER" id="PTHR15398">
    <property type="entry name" value="BROMODOMAIN-CONTAINING PROTEIN 8"/>
    <property type="match status" value="1"/>
</dbReference>
<evidence type="ECO:0000259" key="5">
    <source>
        <dbReference type="PROSITE" id="PS50014"/>
    </source>
</evidence>
<dbReference type="Proteomes" id="UP000663699">
    <property type="component" value="Chromosome 16"/>
</dbReference>
<dbReference type="PROSITE" id="PS50014">
    <property type="entry name" value="BROMODOMAIN_2"/>
    <property type="match status" value="1"/>
</dbReference>
<dbReference type="PRINTS" id="PR00503">
    <property type="entry name" value="BROMODOMAIN"/>
</dbReference>
<sequence>MDSLWNGTSSLVLAQLVLQHGTDFAVIQTRLEGHPLHRQHISSVEDIVTHYEGLLRDNGLADKETGSGETALAEQDSNASRLCKILYEKRIVELKREIERQEEAHRAIEEEIEEIRSGRWTEELIIPEPELKSENSTENSTDVSSASVVVERKGRHEEVSGLGVENAGPKAEESMVAVEASSDQAPESQEKVEKSVKKQNVKKNTRSIVKKEIDVLQTENTGEISPKPPSTPESTSLKRFQSMILPLWMSLSQHKHGTVFMGPVSDKDAPGYSSLIHFPTDMKSIRNKIRDGKITTSKQFHREVLLLFANAIMYNGENSTIAQWAKEGFDYSEEMINMFIETELVVGVGKEGEETPKLKRKKA</sequence>
<feature type="coiled-coil region" evidence="3">
    <location>
        <begin position="84"/>
        <end position="118"/>
    </location>
</feature>
<dbReference type="PANTHER" id="PTHR15398:SF4">
    <property type="entry name" value="BROMODOMAIN-CONTAINING PROTEIN 8 ISOFORM X1"/>
    <property type="match status" value="1"/>
</dbReference>
<keyword evidence="3" id="KW-0175">Coiled coil</keyword>
<evidence type="ECO:0000256" key="1">
    <source>
        <dbReference type="ARBA" id="ARBA00023117"/>
    </source>
</evidence>
<dbReference type="OrthoDB" id="21449at2759"/>
<accession>A0A899G4E6</accession>
<reference evidence="6" key="1">
    <citation type="submission" date="2020-06" db="EMBL/GenBank/DDBJ databases">
        <title>Genomes of multiple members of Pneumocystis genus reveal paths to human pathogen Pneumocystis jirovecii.</title>
        <authorList>
            <person name="Cisse O.H."/>
            <person name="Ma L."/>
            <person name="Dekker J."/>
            <person name="Khil P."/>
            <person name="Jo J."/>
            <person name="Brenchley J."/>
            <person name="Blair R."/>
            <person name="Pahar B."/>
            <person name="Chabe M."/>
            <person name="Van Rompay K.A."/>
            <person name="Keesler R."/>
            <person name="Sukura A."/>
            <person name="Hirsch V."/>
            <person name="Kutty G."/>
            <person name="Liu Y."/>
            <person name="Peng L."/>
            <person name="Chen J."/>
            <person name="Song J."/>
            <person name="Weissenbacher-Lang C."/>
            <person name="Xu J."/>
            <person name="Upham N.S."/>
            <person name="Stajich J.E."/>
            <person name="Cuomo C.A."/>
            <person name="Cushion M.T."/>
            <person name="Kovacs J.A."/>
        </authorList>
    </citation>
    <scope>NUCLEOTIDE SEQUENCE</scope>
    <source>
        <strain evidence="6">2A</strain>
    </source>
</reference>
<dbReference type="AlphaFoldDB" id="A0A899G4E6"/>
<evidence type="ECO:0000256" key="2">
    <source>
        <dbReference type="PROSITE-ProRule" id="PRU00035"/>
    </source>
</evidence>
<protein>
    <recommendedName>
        <fullName evidence="5">Bromo domain-containing protein</fullName>
    </recommendedName>
</protein>
<evidence type="ECO:0000256" key="3">
    <source>
        <dbReference type="SAM" id="Coils"/>
    </source>
</evidence>
<dbReference type="GO" id="GO:0035267">
    <property type="term" value="C:NuA4 histone acetyltransferase complex"/>
    <property type="evidence" value="ECO:0007669"/>
    <property type="project" value="TreeGrafter"/>
</dbReference>
<evidence type="ECO:0000256" key="4">
    <source>
        <dbReference type="SAM" id="MobiDB-lite"/>
    </source>
</evidence>
<keyword evidence="7" id="KW-1185">Reference proteome</keyword>
<feature type="region of interest" description="Disordered" evidence="4">
    <location>
        <begin position="180"/>
        <end position="199"/>
    </location>
</feature>
<evidence type="ECO:0000313" key="6">
    <source>
        <dbReference type="EMBL" id="QSL67002.1"/>
    </source>
</evidence>
<evidence type="ECO:0000313" key="7">
    <source>
        <dbReference type="Proteomes" id="UP000663699"/>
    </source>
</evidence>
<gene>
    <name evidence="6" type="ORF">MERGE_001389</name>
</gene>
<dbReference type="Pfam" id="PF00439">
    <property type="entry name" value="Bromodomain"/>
    <property type="match status" value="1"/>
</dbReference>
<proteinExistence type="predicted"/>
<dbReference type="InterPro" id="IPR036427">
    <property type="entry name" value="Bromodomain-like_sf"/>
</dbReference>
<dbReference type="GO" id="GO:0006325">
    <property type="term" value="P:chromatin organization"/>
    <property type="evidence" value="ECO:0007669"/>
    <property type="project" value="UniProtKB-ARBA"/>
</dbReference>
<dbReference type="SMART" id="SM00297">
    <property type="entry name" value="BROMO"/>
    <property type="match status" value="1"/>
</dbReference>
<name>A0A899G4E6_9ASCO</name>
<dbReference type="InterPro" id="IPR001487">
    <property type="entry name" value="Bromodomain"/>
</dbReference>
<dbReference type="SUPFAM" id="SSF47370">
    <property type="entry name" value="Bromodomain"/>
    <property type="match status" value="1"/>
</dbReference>
<dbReference type="Gene3D" id="1.20.920.10">
    <property type="entry name" value="Bromodomain-like"/>
    <property type="match status" value="1"/>
</dbReference>
<dbReference type="EMBL" id="CP054547">
    <property type="protein sequence ID" value="QSL67002.1"/>
    <property type="molecule type" value="Genomic_DNA"/>
</dbReference>